<evidence type="ECO:0000313" key="1">
    <source>
        <dbReference type="EMBL" id="HAS8542966.1"/>
    </source>
</evidence>
<proteinExistence type="predicted"/>
<name>A0A8H9TI35_VIBVL</name>
<accession>A0A8H9TI35</accession>
<dbReference type="EMBL" id="DACRBY010000072">
    <property type="protein sequence ID" value="HAS8542966.1"/>
    <property type="molecule type" value="Genomic_DNA"/>
</dbReference>
<evidence type="ECO:0008006" key="2">
    <source>
        <dbReference type="Google" id="ProtNLM"/>
    </source>
</evidence>
<reference evidence="1" key="1">
    <citation type="journal article" date="2018" name="Genome Biol.">
        <title>SKESA: strategic k-mer extension for scrupulous assemblies.</title>
        <authorList>
            <person name="Souvorov A."/>
            <person name="Agarwala R."/>
            <person name="Lipman D.J."/>
        </authorList>
    </citation>
    <scope>NUCLEOTIDE SEQUENCE</scope>
    <source>
        <strain evidence="1">BCW_3452</strain>
    </source>
</reference>
<sequence length="357" mass="41357">MSYRITNNVGYKKLYPMSLTEDDSFCHYCGQKASIEVQLEWDHVPALNVSIPDHLKDIKKTLIRSCNECNRLASDIPHLDYLERHLWLKGALLRRYKRLLLSFDGTNVSTDGLDYLLAATINNGQFRYEETMRRIGFGIRDISDIDSPILQLKNKEKKKLSEALTAFMYGIPTEDDEDETSSVNLEGLESALEIKQDLPPFSYTQFLNFLASEIESGQKIYDDNSYFTWCKRYPSRTEILELPNISPSKFFGKKWDKINNDASKLVSDDQIEEPELSTKPHRISTGNTLTIEKKTSQNKKPRLLNTLEKRRKIYEIHGKNYHIKQIGIIFVFYKCKTHGEQRSSIEDMLKGYCCCST</sequence>
<dbReference type="AlphaFoldDB" id="A0A8H9TI35"/>
<protein>
    <recommendedName>
        <fullName evidence="2">HNH endonuclease</fullName>
    </recommendedName>
</protein>
<organism evidence="1">
    <name type="scientific">Vibrio vulnificus</name>
    <dbReference type="NCBI Taxonomy" id="672"/>
    <lineage>
        <taxon>Bacteria</taxon>
        <taxon>Pseudomonadati</taxon>
        <taxon>Pseudomonadota</taxon>
        <taxon>Gammaproteobacteria</taxon>
        <taxon>Vibrionales</taxon>
        <taxon>Vibrionaceae</taxon>
        <taxon>Vibrio</taxon>
    </lineage>
</organism>
<comment type="caution">
    <text evidence="1">The sequence shown here is derived from an EMBL/GenBank/DDBJ whole genome shotgun (WGS) entry which is preliminary data.</text>
</comment>
<reference evidence="1" key="2">
    <citation type="submission" date="2019-01" db="EMBL/GenBank/DDBJ databases">
        <authorList>
            <consortium name="NCBI Pathogen Detection Project"/>
        </authorList>
    </citation>
    <scope>NUCLEOTIDE SEQUENCE</scope>
    <source>
        <strain evidence="1">BCW_3452</strain>
    </source>
</reference>
<gene>
    <name evidence="1" type="ORF">I7730_24730</name>
</gene>
<dbReference type="Proteomes" id="UP000863257">
    <property type="component" value="Unassembled WGS sequence"/>
</dbReference>